<feature type="compositionally biased region" description="Basic and acidic residues" evidence="1">
    <location>
        <begin position="50"/>
        <end position="75"/>
    </location>
</feature>
<protein>
    <submittedName>
        <fullName evidence="2">Uncharacterized protein</fullName>
    </submittedName>
</protein>
<feature type="compositionally biased region" description="Acidic residues" evidence="1">
    <location>
        <begin position="37"/>
        <end position="47"/>
    </location>
</feature>
<proteinExistence type="predicted"/>
<evidence type="ECO:0000313" key="2">
    <source>
        <dbReference type="EMBL" id="KAI1710363.1"/>
    </source>
</evidence>
<keyword evidence="3" id="KW-1185">Reference proteome</keyword>
<name>A0AAD4N3S2_9BILA</name>
<feature type="compositionally biased region" description="Basic residues" evidence="1">
    <location>
        <begin position="361"/>
        <end position="377"/>
    </location>
</feature>
<comment type="caution">
    <text evidence="2">The sequence shown here is derived from an EMBL/GenBank/DDBJ whole genome shotgun (WGS) entry which is preliminary data.</text>
</comment>
<feature type="compositionally biased region" description="Basic and acidic residues" evidence="1">
    <location>
        <begin position="472"/>
        <end position="491"/>
    </location>
</feature>
<gene>
    <name evidence="2" type="ORF">DdX_10721</name>
</gene>
<sequence>MPVASDYRMQAFYWRNANPAYIDTALPFLLQLDDEYEDAVDEEEEQEPTLIKKEIHMDTEGSSEGRGRKLQAADDDRTEDQVPDITGTTEDKDAEPTSMADVEDLPPVETEGEQPEEENAGAEADQAEVSQAESGAEIPVNVFDEGAGEEQPPAEASEEPVAEEAVEEEPAAEEPAAEQEAEQPEEIPVEQFEEAAAPEEPAAEPEAEAEEPVAEEAAVESSQPSTPAAVTAEPVENGVPGTPRTPASAVGEEQAVPSTPKSPGSVRRSSNVSSGTVPKSPLMPNGTVQPGTPKVENDVSSPAPQTPKSGARTPRSGAKAAKGSEFVFEKSESPPAQPRTPKRTTFEDEQENNALSPTKSPTKRRSKSPRSPKKKSALKSAAGDEEPAAEPVSESVSESVQDEAPPAAEEEIKDVPVEVSDAEAPAAEEQVNDVTEAPPADESETAQEEVKVTPAEGTEEAEAPSSPPPVRTRRESPSPPPRGREGREPAARDYVPYDQDSHKEPVPPRLPTSTSFSSYSPPERTQYQSISPWVSTAGKYRNEYTVGMAPVASTPYTSLFDDIASTGPFSSSLYATSRLLERSRSRTRERRNAMRSQRSASNYYRFASQYPAPLRTRDYSTPPSAAVSRAPSRAGSFISFMDYAGKSHYDLVRNPSRGSLYDSTQALSRSTSHGIDYFLGGGRISRVDSFVNNLNSRYEWGVPSTYENYRSASRGQVPYTPMNDYSSHTNYPHTYRENGYQDHAYQENIRNLRRWDSVQRSVRDKYEARVDDLQRSLSRERYARDNLRSKYTQTAYQLEQACKQMDLLRSSSYSNWRSGSQPRTSVYSHFYPYY</sequence>
<accession>A0AAD4N3S2</accession>
<evidence type="ECO:0000313" key="3">
    <source>
        <dbReference type="Proteomes" id="UP001201812"/>
    </source>
</evidence>
<feature type="compositionally biased region" description="Polar residues" evidence="1">
    <location>
        <begin position="298"/>
        <end position="308"/>
    </location>
</feature>
<feature type="compositionally biased region" description="Acidic residues" evidence="1">
    <location>
        <begin position="156"/>
        <end position="218"/>
    </location>
</feature>
<feature type="region of interest" description="Disordered" evidence="1">
    <location>
        <begin position="37"/>
        <end position="526"/>
    </location>
</feature>
<feature type="compositionally biased region" description="Low complexity" evidence="1">
    <location>
        <begin position="262"/>
        <end position="275"/>
    </location>
</feature>
<organism evidence="2 3">
    <name type="scientific">Ditylenchus destructor</name>
    <dbReference type="NCBI Taxonomy" id="166010"/>
    <lineage>
        <taxon>Eukaryota</taxon>
        <taxon>Metazoa</taxon>
        <taxon>Ecdysozoa</taxon>
        <taxon>Nematoda</taxon>
        <taxon>Chromadorea</taxon>
        <taxon>Rhabditida</taxon>
        <taxon>Tylenchina</taxon>
        <taxon>Tylenchomorpha</taxon>
        <taxon>Sphaerularioidea</taxon>
        <taxon>Anguinidae</taxon>
        <taxon>Anguininae</taxon>
        <taxon>Ditylenchus</taxon>
    </lineage>
</organism>
<feature type="compositionally biased region" description="Acidic residues" evidence="1">
    <location>
        <begin position="101"/>
        <end position="120"/>
    </location>
</feature>
<dbReference type="AlphaFoldDB" id="A0AAD4N3S2"/>
<dbReference type="EMBL" id="JAKKPZ010000026">
    <property type="protein sequence ID" value="KAI1710363.1"/>
    <property type="molecule type" value="Genomic_DNA"/>
</dbReference>
<feature type="compositionally biased region" description="Low complexity" evidence="1">
    <location>
        <begin position="389"/>
        <end position="399"/>
    </location>
</feature>
<evidence type="ECO:0000256" key="1">
    <source>
        <dbReference type="SAM" id="MobiDB-lite"/>
    </source>
</evidence>
<dbReference type="Proteomes" id="UP001201812">
    <property type="component" value="Unassembled WGS sequence"/>
</dbReference>
<reference evidence="2" key="1">
    <citation type="submission" date="2022-01" db="EMBL/GenBank/DDBJ databases">
        <title>Genome Sequence Resource for Two Populations of Ditylenchus destructor, the Migratory Endoparasitic Phytonematode.</title>
        <authorList>
            <person name="Zhang H."/>
            <person name="Lin R."/>
            <person name="Xie B."/>
        </authorList>
    </citation>
    <scope>NUCLEOTIDE SEQUENCE</scope>
    <source>
        <strain evidence="2">BazhouSP</strain>
    </source>
</reference>
<feature type="compositionally biased region" description="Low complexity" evidence="1">
    <location>
        <begin position="511"/>
        <end position="522"/>
    </location>
</feature>